<dbReference type="InParanoid" id="A0A482WKK6"/>
<dbReference type="FunFam" id="3.50.50.60:FF:000138">
    <property type="entry name" value="Flavin-containing monooxygenase"/>
    <property type="match status" value="1"/>
</dbReference>
<dbReference type="SMR" id="A0A482WKK6"/>
<dbReference type="OrthoDB" id="66881at2759"/>
<keyword evidence="5" id="KW-0521">NADP</keyword>
<evidence type="ECO:0000256" key="3">
    <source>
        <dbReference type="ARBA" id="ARBA00022630"/>
    </source>
</evidence>
<dbReference type="PIRSF" id="PIRSF000332">
    <property type="entry name" value="FMO"/>
    <property type="match status" value="1"/>
</dbReference>
<evidence type="ECO:0000313" key="10">
    <source>
        <dbReference type="Proteomes" id="UP000291343"/>
    </source>
</evidence>
<dbReference type="InterPro" id="IPR036188">
    <property type="entry name" value="FAD/NAD-bd_sf"/>
</dbReference>
<evidence type="ECO:0000256" key="2">
    <source>
        <dbReference type="ARBA" id="ARBA00009183"/>
    </source>
</evidence>
<dbReference type="PANTHER" id="PTHR23023">
    <property type="entry name" value="DIMETHYLANILINE MONOOXYGENASE"/>
    <property type="match status" value="1"/>
</dbReference>
<organism evidence="9 10">
    <name type="scientific">Laodelphax striatellus</name>
    <name type="common">Small brown planthopper</name>
    <name type="synonym">Delphax striatella</name>
    <dbReference type="NCBI Taxonomy" id="195883"/>
    <lineage>
        <taxon>Eukaryota</taxon>
        <taxon>Metazoa</taxon>
        <taxon>Ecdysozoa</taxon>
        <taxon>Arthropoda</taxon>
        <taxon>Hexapoda</taxon>
        <taxon>Insecta</taxon>
        <taxon>Pterygota</taxon>
        <taxon>Neoptera</taxon>
        <taxon>Paraneoptera</taxon>
        <taxon>Hemiptera</taxon>
        <taxon>Auchenorrhyncha</taxon>
        <taxon>Fulgoroidea</taxon>
        <taxon>Delphacidae</taxon>
        <taxon>Criomorphinae</taxon>
        <taxon>Laodelphax</taxon>
    </lineage>
</organism>
<dbReference type="InterPro" id="IPR020946">
    <property type="entry name" value="Flavin_mOase-like"/>
</dbReference>
<dbReference type="EC" id="1.-.-.-" evidence="8"/>
<dbReference type="InterPro" id="IPR000960">
    <property type="entry name" value="Flavin_mOase"/>
</dbReference>
<proteinExistence type="inferred from homology"/>
<keyword evidence="3 8" id="KW-0285">Flavoprotein</keyword>
<accession>A0A482WKK6</accession>
<dbReference type="SUPFAM" id="SSF51905">
    <property type="entry name" value="FAD/NAD(P)-binding domain"/>
    <property type="match status" value="2"/>
</dbReference>
<keyword evidence="10" id="KW-1185">Reference proteome</keyword>
<dbReference type="Pfam" id="PF00743">
    <property type="entry name" value="FMO-like"/>
    <property type="match status" value="2"/>
</dbReference>
<dbReference type="GO" id="GO:0050661">
    <property type="term" value="F:NADP binding"/>
    <property type="evidence" value="ECO:0007669"/>
    <property type="project" value="InterPro"/>
</dbReference>
<evidence type="ECO:0000313" key="9">
    <source>
        <dbReference type="EMBL" id="RZF34044.1"/>
    </source>
</evidence>
<reference evidence="9 10" key="1">
    <citation type="journal article" date="2017" name="Gigascience">
        <title>Genome sequence of the small brown planthopper, Laodelphax striatellus.</title>
        <authorList>
            <person name="Zhu J."/>
            <person name="Jiang F."/>
            <person name="Wang X."/>
            <person name="Yang P."/>
            <person name="Bao Y."/>
            <person name="Zhao W."/>
            <person name="Wang W."/>
            <person name="Lu H."/>
            <person name="Wang Q."/>
            <person name="Cui N."/>
            <person name="Li J."/>
            <person name="Chen X."/>
            <person name="Luo L."/>
            <person name="Yu J."/>
            <person name="Kang L."/>
            <person name="Cui F."/>
        </authorList>
    </citation>
    <scope>NUCLEOTIDE SEQUENCE [LARGE SCALE GENOMIC DNA]</scope>
    <source>
        <strain evidence="9">Lst14</strain>
    </source>
</reference>
<comment type="similarity">
    <text evidence="2 8">Belongs to the FMO family.</text>
</comment>
<name>A0A482WKK6_LAOST</name>
<dbReference type="EMBL" id="QKKF02032795">
    <property type="protein sequence ID" value="RZF34044.1"/>
    <property type="molecule type" value="Genomic_DNA"/>
</dbReference>
<keyword evidence="7 8" id="KW-0503">Monooxygenase</keyword>
<gene>
    <name evidence="9" type="ORF">LSTR_LSTR013753</name>
</gene>
<keyword evidence="6 8" id="KW-0560">Oxidoreductase</keyword>
<dbReference type="Proteomes" id="UP000291343">
    <property type="component" value="Unassembled WGS sequence"/>
</dbReference>
<dbReference type="GO" id="GO:0004499">
    <property type="term" value="F:N,N-dimethylaniline monooxygenase activity"/>
    <property type="evidence" value="ECO:0007669"/>
    <property type="project" value="InterPro"/>
</dbReference>
<protein>
    <recommendedName>
        <fullName evidence="8">Flavin-containing monooxygenase</fullName>
        <ecNumber evidence="8">1.-.-.-</ecNumber>
    </recommendedName>
</protein>
<evidence type="ECO:0000256" key="1">
    <source>
        <dbReference type="ARBA" id="ARBA00001974"/>
    </source>
</evidence>
<evidence type="ECO:0000256" key="7">
    <source>
        <dbReference type="ARBA" id="ARBA00023033"/>
    </source>
</evidence>
<evidence type="ECO:0000256" key="4">
    <source>
        <dbReference type="ARBA" id="ARBA00022827"/>
    </source>
</evidence>
<evidence type="ECO:0000256" key="6">
    <source>
        <dbReference type="ARBA" id="ARBA00023002"/>
    </source>
</evidence>
<dbReference type="GO" id="GO:0050660">
    <property type="term" value="F:flavin adenine dinucleotide binding"/>
    <property type="evidence" value="ECO:0007669"/>
    <property type="project" value="InterPro"/>
</dbReference>
<sequence>MRVAVIGAGVAGLCAARHLSKENISFVVYEQTENVGGTWVYSDNITEDEYGLPVHSSMYKNLRTNLPKETMEFIGHKYQNEESFINWTHVLTYLRTYADHFCLHKFIKFRHQVIQVSPHNNIWSLEVKNLISGVIEKTDFDAVMVCNGHNSMPRYPLIPGMDVFQNTQMHSHQYRTNESFKDKKVAIVGSGPSGVDIAIDIASVAQEVYLSHHQKVLLNSTFPATVKQKPDIILIEKDSVLFQDGSVEKVDLILYCTGYIYHYPFLSNECGITVEDNYVQPLFKQLFNLNHPSMCFIGIPWQTFIFPLFEFQVLSFISVIKGKTKLPSRQEMLDDLTNEIEKRKFNGDATRYYHRMGITNMRKYMGNLSYVFNVDPLPEVIFKIYEKTTERRKTSLLAYREDNYRITDDNNFLLYNNQSEIVSNVTSNS</sequence>
<dbReference type="AlphaFoldDB" id="A0A482WKK6"/>
<evidence type="ECO:0000256" key="5">
    <source>
        <dbReference type="ARBA" id="ARBA00022857"/>
    </source>
</evidence>
<dbReference type="PRINTS" id="PR00370">
    <property type="entry name" value="FMOXYGENASE"/>
</dbReference>
<keyword evidence="4 8" id="KW-0274">FAD</keyword>
<dbReference type="InterPro" id="IPR050346">
    <property type="entry name" value="FMO-like"/>
</dbReference>
<comment type="cofactor">
    <cofactor evidence="1 8">
        <name>FAD</name>
        <dbReference type="ChEBI" id="CHEBI:57692"/>
    </cofactor>
</comment>
<comment type="caution">
    <text evidence="9">The sequence shown here is derived from an EMBL/GenBank/DDBJ whole genome shotgun (WGS) entry which is preliminary data.</text>
</comment>
<dbReference type="STRING" id="195883.A0A482WKK6"/>
<dbReference type="FunCoup" id="A0A482WKK6">
    <property type="interactions" value="195"/>
</dbReference>
<evidence type="ECO:0000256" key="8">
    <source>
        <dbReference type="RuleBase" id="RU361177"/>
    </source>
</evidence>
<dbReference type="Gene3D" id="3.50.50.60">
    <property type="entry name" value="FAD/NAD(P)-binding domain"/>
    <property type="match status" value="2"/>
</dbReference>